<organism evidence="2 3">
    <name type="scientific">Bifidobacterium canis</name>
    <dbReference type="NCBI Taxonomy" id="2610880"/>
    <lineage>
        <taxon>Bacteria</taxon>
        <taxon>Bacillati</taxon>
        <taxon>Actinomycetota</taxon>
        <taxon>Actinomycetes</taxon>
        <taxon>Bifidobacteriales</taxon>
        <taxon>Bifidobacteriaceae</taxon>
        <taxon>Bifidobacterium</taxon>
    </lineage>
</organism>
<feature type="transmembrane region" description="Helical" evidence="1">
    <location>
        <begin position="39"/>
        <end position="61"/>
    </location>
</feature>
<keyword evidence="1" id="KW-0472">Membrane</keyword>
<dbReference type="AlphaFoldDB" id="A0A7K1J682"/>
<sequence>MNALPAILWIIGAACALAVCAVTVYCSHYGHDDVVVKPVRWSVIIGHFATFILLALPYFLYLANKSSISAHSRGLYEKLGWPSAIIAIVLVFAELTLMYLQARRAVKFEPKNIAPLTDDDKNEGESKLI</sequence>
<dbReference type="RefSeq" id="WP_155589089.1">
    <property type="nucleotide sequence ID" value="NZ_WNLP01000008.1"/>
</dbReference>
<keyword evidence="1" id="KW-0812">Transmembrane</keyword>
<name>A0A7K1J682_9BIFI</name>
<protein>
    <submittedName>
        <fullName evidence="2">C4-dicarboxylate ABC transporter</fullName>
    </submittedName>
</protein>
<evidence type="ECO:0000313" key="3">
    <source>
        <dbReference type="Proteomes" id="UP000487882"/>
    </source>
</evidence>
<evidence type="ECO:0000313" key="2">
    <source>
        <dbReference type="EMBL" id="MUH60178.1"/>
    </source>
</evidence>
<proteinExistence type="predicted"/>
<gene>
    <name evidence="2" type="ORF">GSD1FS_1535</name>
</gene>
<accession>A0A7K1J682</accession>
<reference evidence="2 3" key="1">
    <citation type="submission" date="2019-09" db="EMBL/GenBank/DDBJ databases">
        <title>Bifidobacterium canis sp. nov., isolated from the digestive tract of German Shepherd dog puppy.</title>
        <authorList>
            <person name="Bunesova V."/>
        </authorList>
    </citation>
    <scope>NUCLEOTIDE SEQUENCE [LARGE SCALE GENOMIC DNA]</scope>
    <source>
        <strain evidence="2 3">GSD1FS</strain>
    </source>
</reference>
<evidence type="ECO:0000256" key="1">
    <source>
        <dbReference type="SAM" id="Phobius"/>
    </source>
</evidence>
<comment type="caution">
    <text evidence="2">The sequence shown here is derived from an EMBL/GenBank/DDBJ whole genome shotgun (WGS) entry which is preliminary data.</text>
</comment>
<feature type="transmembrane region" description="Helical" evidence="1">
    <location>
        <begin position="6"/>
        <end position="27"/>
    </location>
</feature>
<keyword evidence="1" id="KW-1133">Transmembrane helix</keyword>
<dbReference type="Proteomes" id="UP000487882">
    <property type="component" value="Unassembled WGS sequence"/>
</dbReference>
<keyword evidence="3" id="KW-1185">Reference proteome</keyword>
<feature type="transmembrane region" description="Helical" evidence="1">
    <location>
        <begin position="81"/>
        <end position="100"/>
    </location>
</feature>
<dbReference type="EMBL" id="WNLP01000008">
    <property type="protein sequence ID" value="MUH60178.1"/>
    <property type="molecule type" value="Genomic_DNA"/>
</dbReference>